<dbReference type="KEGG" id="nsr:NS506_02171"/>
<reference evidence="3 4" key="2">
    <citation type="journal article" date="2016" name="Genome Announc.">
        <title>Draft Genome Sequence of Erythromycin- and Oxytetracycline-Sensitive Nocardia seriolae Strain U-1 (NBRC 110359).</title>
        <authorList>
            <person name="Imajoh M."/>
            <person name="Sukeda M."/>
            <person name="Shimizu M."/>
            <person name="Yamane J."/>
            <person name="Ohnishi K."/>
            <person name="Oshima S."/>
        </authorList>
    </citation>
    <scope>NUCLEOTIDE SEQUENCE [LARGE SCALE GENOMIC DNA]</scope>
    <source>
        <strain evidence="3 4">U-1</strain>
    </source>
</reference>
<evidence type="ECO:0000313" key="3">
    <source>
        <dbReference type="EMBL" id="GAP31160.1"/>
    </source>
</evidence>
<organism evidence="3 4">
    <name type="scientific">Nocardia seriolae</name>
    <dbReference type="NCBI Taxonomy" id="37332"/>
    <lineage>
        <taxon>Bacteria</taxon>
        <taxon>Bacillati</taxon>
        <taxon>Actinomycetota</taxon>
        <taxon>Actinomycetes</taxon>
        <taxon>Mycobacteriales</taxon>
        <taxon>Nocardiaceae</taxon>
        <taxon>Nocardia</taxon>
    </lineage>
</organism>
<dbReference type="CDD" id="cd00093">
    <property type="entry name" value="HTH_XRE"/>
    <property type="match status" value="1"/>
</dbReference>
<dbReference type="InterPro" id="IPR010982">
    <property type="entry name" value="Lambda_DNA-bd_dom_sf"/>
</dbReference>
<dbReference type="EMBL" id="CP017839">
    <property type="protein sequence ID" value="APA96238.1"/>
    <property type="molecule type" value="Genomic_DNA"/>
</dbReference>
<dbReference type="EMBL" id="BBYQ01000105">
    <property type="protein sequence ID" value="GAP31160.1"/>
    <property type="molecule type" value="Genomic_DNA"/>
</dbReference>
<dbReference type="SUPFAM" id="SSF47413">
    <property type="entry name" value="lambda repressor-like DNA-binding domains"/>
    <property type="match status" value="1"/>
</dbReference>
<reference evidence="4" key="1">
    <citation type="submission" date="2015-07" db="EMBL/GenBank/DDBJ databases">
        <title>Nocardia seriolae U-1 whole genome shotgun sequence.</title>
        <authorList>
            <person name="Imajoh M."/>
            <person name="Fukumoto Y."/>
            <person name="Sukeda M."/>
            <person name="Yamane J."/>
            <person name="Yamasaki K."/>
            <person name="Shimizu M."/>
            <person name="Ohnishi K."/>
            <person name="Oshima S."/>
        </authorList>
    </citation>
    <scope>NUCLEOTIDE SEQUENCE [LARGE SCALE GENOMIC DNA]</scope>
    <source>
        <strain evidence="4">U-1</strain>
    </source>
</reference>
<evidence type="ECO:0000313" key="4">
    <source>
        <dbReference type="Proteomes" id="UP000037179"/>
    </source>
</evidence>
<keyword evidence="4" id="KW-1185">Reference proteome</keyword>
<protein>
    <submittedName>
        <fullName evidence="3">DNA-binding protein</fullName>
    </submittedName>
</protein>
<dbReference type="Proteomes" id="UP000037179">
    <property type="component" value="Unassembled WGS sequence"/>
</dbReference>
<evidence type="ECO:0000259" key="1">
    <source>
        <dbReference type="PROSITE" id="PS50943"/>
    </source>
</evidence>
<dbReference type="AlphaFoldDB" id="A0A0B8NAL7"/>
<feature type="domain" description="HTH cro/C1-type" evidence="1">
    <location>
        <begin position="23"/>
        <end position="77"/>
    </location>
</feature>
<evidence type="ECO:0000313" key="2">
    <source>
        <dbReference type="EMBL" id="APA96238.1"/>
    </source>
</evidence>
<dbReference type="Gene3D" id="1.10.260.40">
    <property type="entry name" value="lambda repressor-like DNA-binding domains"/>
    <property type="match status" value="1"/>
</dbReference>
<dbReference type="GO" id="GO:0003677">
    <property type="term" value="F:DNA binding"/>
    <property type="evidence" value="ECO:0007669"/>
    <property type="project" value="UniProtKB-KW"/>
</dbReference>
<proteinExistence type="predicted"/>
<sequence>MGARAVCGQDFREIEAPTFGNLLRRLRGNRGASRERLAFNAGVSASYITHLEKGDRGNPTREVVEALTRYLDRLEPLSTADRRQLTDLAGLGAAELSSVAELRAAITPEMTRALELHSPNPAALLDIQANVLANNDGWDDTFPGVREDGNMLRWFFGNELATRVMVNWEHDARRVAAWMRGLIGRSGNTEGFADLIRELGEFPKFRQAWSDGGVEFAPHVWTLHLRNPVTGRRRRIYAQTGGLDGAAYPGQLLTILGLPG</sequence>
<dbReference type="Pfam" id="PF13560">
    <property type="entry name" value="HTH_31"/>
    <property type="match status" value="1"/>
</dbReference>
<name>A0A0B8NAL7_9NOCA</name>
<dbReference type="OrthoDB" id="5173196at2"/>
<dbReference type="SMART" id="SM00530">
    <property type="entry name" value="HTH_XRE"/>
    <property type="match status" value="1"/>
</dbReference>
<dbReference type="InterPro" id="IPR041413">
    <property type="entry name" value="MLTR_LBD"/>
</dbReference>
<evidence type="ECO:0000313" key="5">
    <source>
        <dbReference type="Proteomes" id="UP000180166"/>
    </source>
</evidence>
<dbReference type="Gene3D" id="3.30.450.180">
    <property type="match status" value="1"/>
</dbReference>
<accession>A0A0B8NAL7</accession>
<keyword evidence="3" id="KW-0238">DNA-binding</keyword>
<dbReference type="Pfam" id="PF17765">
    <property type="entry name" value="MLTR_LBD"/>
    <property type="match status" value="1"/>
</dbReference>
<dbReference type="RefSeq" id="WP_096490698.1">
    <property type="nucleotide sequence ID" value="NZ_AP017900.1"/>
</dbReference>
<dbReference type="PANTHER" id="PTHR35010">
    <property type="entry name" value="BLL4672 PROTEIN-RELATED"/>
    <property type="match status" value="1"/>
</dbReference>
<dbReference type="PROSITE" id="PS50943">
    <property type="entry name" value="HTH_CROC1"/>
    <property type="match status" value="1"/>
</dbReference>
<dbReference type="Proteomes" id="UP000180166">
    <property type="component" value="Chromosome"/>
</dbReference>
<reference evidence="2 5" key="3">
    <citation type="submission" date="2016-10" db="EMBL/GenBank/DDBJ databases">
        <title>Genome sequence of Nocardia seriolae strain EM150506, isolated from Anguila japonica.</title>
        <authorList>
            <person name="Han H.-J."/>
        </authorList>
    </citation>
    <scope>NUCLEOTIDE SEQUENCE [LARGE SCALE GENOMIC DNA]</scope>
    <source>
        <strain evidence="2 5">EM150506</strain>
    </source>
</reference>
<gene>
    <name evidence="2" type="ORF">NS506_02171</name>
    <name evidence="3" type="ORF">NSK11_contig00105-0017</name>
</gene>
<dbReference type="GeneID" id="93370044"/>
<dbReference type="InterPro" id="IPR001387">
    <property type="entry name" value="Cro/C1-type_HTH"/>
</dbReference>